<dbReference type="EMBL" id="JXKH01000004">
    <property type="protein sequence ID" value="OJG18484.1"/>
    <property type="molecule type" value="Genomic_DNA"/>
</dbReference>
<dbReference type="Proteomes" id="UP000181884">
    <property type="component" value="Unassembled WGS sequence"/>
</dbReference>
<feature type="transmembrane region" description="Helical" evidence="1">
    <location>
        <begin position="12"/>
        <end position="28"/>
    </location>
</feature>
<keyword evidence="3" id="KW-1185">Reference proteome</keyword>
<dbReference type="STRING" id="214095.RU97_GL001881"/>
<evidence type="ECO:0000313" key="2">
    <source>
        <dbReference type="EMBL" id="OJG18484.1"/>
    </source>
</evidence>
<evidence type="ECO:0000256" key="1">
    <source>
        <dbReference type="SAM" id="Phobius"/>
    </source>
</evidence>
<proteinExistence type="predicted"/>
<name>A0A1L8RFI1_9ENTE</name>
<keyword evidence="1" id="KW-0472">Membrane</keyword>
<gene>
    <name evidence="2" type="ORF">RU97_GL001881</name>
</gene>
<evidence type="ECO:0000313" key="3">
    <source>
        <dbReference type="Proteomes" id="UP000181884"/>
    </source>
</evidence>
<feature type="transmembrane region" description="Helical" evidence="1">
    <location>
        <begin position="34"/>
        <end position="53"/>
    </location>
</feature>
<reference evidence="2 3" key="1">
    <citation type="submission" date="2014-12" db="EMBL/GenBank/DDBJ databases">
        <title>Draft genome sequences of 29 type strains of Enterococci.</title>
        <authorList>
            <person name="Zhong Z."/>
            <person name="Sun Z."/>
            <person name="Liu W."/>
            <person name="Zhang W."/>
            <person name="Zhang H."/>
        </authorList>
    </citation>
    <scope>NUCLEOTIDE SEQUENCE [LARGE SCALE GENOMIC DNA]</scope>
    <source>
        <strain evidence="2 3">DSM 17029</strain>
    </source>
</reference>
<keyword evidence="1" id="KW-0812">Transmembrane</keyword>
<comment type="caution">
    <text evidence="2">The sequence shown here is derived from an EMBL/GenBank/DDBJ whole genome shotgun (WGS) entry which is preliminary data.</text>
</comment>
<dbReference type="RefSeq" id="WP_067394648.1">
    <property type="nucleotide sequence ID" value="NZ_JXKH01000004.1"/>
</dbReference>
<dbReference type="AlphaFoldDB" id="A0A1L8RFI1"/>
<keyword evidence="1" id="KW-1133">Transmembrane helix</keyword>
<protein>
    <submittedName>
        <fullName evidence="2">Uncharacterized protein</fullName>
    </submittedName>
</protein>
<organism evidence="2 3">
    <name type="scientific">Enterococcus canis</name>
    <dbReference type="NCBI Taxonomy" id="214095"/>
    <lineage>
        <taxon>Bacteria</taxon>
        <taxon>Bacillati</taxon>
        <taxon>Bacillota</taxon>
        <taxon>Bacilli</taxon>
        <taxon>Lactobacillales</taxon>
        <taxon>Enterococcaceae</taxon>
        <taxon>Enterococcus</taxon>
    </lineage>
</organism>
<sequence length="90" mass="10633">MREYYRQLRQPLIFMEGFLFTVLFILFLGRHLYIAVVGIVLFLLLGLLLTPLFQWLTTQKFPAGKIDHDLRENMFLILVTPLNLLLLLLL</sequence>
<accession>A0A1L8RFI1</accession>